<sequence>MTENDGLSAAEAARAAVTRDELVAAHGALWWLESDPDQGGGKRLVRSEPSGRAVPVTPSALPVGGSLHAYGGGNFAVAEDAVWFVGPGDGVFFQPVDGDPVVLEKGNGWAYGDLSLSPDGRLLAVRGNDGTDEIVAIAPDGQVEVLVGSPDFLGHPRVAGGRLAFLEWDRHRMPWDGTRLVVTGIGDSPSAACRIAGGPAESVVQPVWGPDGELYFLSDRTGWWNLYRHRAAGAVEAVAPIEADCAPAPWEGGYRSYALSPAGDTVLTATDGITTELLVVDGAGQVSRIGANLSSVKPYVALLDDAVAVIGSTPTSAPAIWTADLDSRSGAVALPASAAEPLTGPRSGPPPVVRSVPGADGQVRYLLHLPEADGPVPVLVRAHPGPTDGVPLRLDWSVQYFVSHGFAVAEPLYRGSTGRGRAFRQQLDGRWGELDVDDCAAVAEHLVAQGVARPDALFLSGASAGGYTTLQAACRPGPFAAATAISAIIDPARWEQSVPAWQRPHAVALRGPAGAVRPERIRCPVLVIHGSKDTITSGEDAMEFGRALAARGAGEVLLLDGGDHYLSDPRHRAAALAAELGFYRTAVLGLIR</sequence>
<accession>A0A8G1UM51</accession>
<gene>
    <name evidence="3" type="ORF">EDD39_4757</name>
</gene>
<dbReference type="SUPFAM" id="SSF53474">
    <property type="entry name" value="alpha/beta-Hydrolases"/>
    <property type="match status" value="1"/>
</dbReference>
<dbReference type="Gene3D" id="3.40.50.1820">
    <property type="entry name" value="alpha/beta hydrolase"/>
    <property type="match status" value="1"/>
</dbReference>
<dbReference type="Proteomes" id="UP000267408">
    <property type="component" value="Unassembled WGS sequence"/>
</dbReference>
<evidence type="ECO:0000313" key="3">
    <source>
        <dbReference type="EMBL" id="ROR46486.1"/>
    </source>
</evidence>
<proteinExistence type="predicted"/>
<dbReference type="Pfam" id="PF00326">
    <property type="entry name" value="Peptidase_S9"/>
    <property type="match status" value="1"/>
</dbReference>
<dbReference type="PANTHER" id="PTHR43056">
    <property type="entry name" value="PEPTIDASE S9 PROLYL OLIGOPEPTIDASE"/>
    <property type="match status" value="1"/>
</dbReference>
<evidence type="ECO:0000259" key="2">
    <source>
        <dbReference type="Pfam" id="PF00326"/>
    </source>
</evidence>
<dbReference type="SUPFAM" id="SSF69304">
    <property type="entry name" value="Tricorn protease N-terminal domain"/>
    <property type="match status" value="1"/>
</dbReference>
<keyword evidence="3" id="KW-0378">Hydrolase</keyword>
<evidence type="ECO:0000256" key="1">
    <source>
        <dbReference type="SAM" id="MobiDB-lite"/>
    </source>
</evidence>
<name>A0A8G1UM51_9ACTN</name>
<dbReference type="Gene3D" id="2.120.10.30">
    <property type="entry name" value="TolB, C-terminal domain"/>
    <property type="match status" value="1"/>
</dbReference>
<dbReference type="GO" id="GO:0006508">
    <property type="term" value="P:proteolysis"/>
    <property type="evidence" value="ECO:0007669"/>
    <property type="project" value="InterPro"/>
</dbReference>
<feature type="region of interest" description="Disordered" evidence="1">
    <location>
        <begin position="36"/>
        <end position="57"/>
    </location>
</feature>
<reference evidence="3 4" key="1">
    <citation type="submission" date="2018-11" db="EMBL/GenBank/DDBJ databases">
        <title>Sequencing the genomes of 1000 actinobacteria strains.</title>
        <authorList>
            <person name="Klenk H.-P."/>
        </authorList>
    </citation>
    <scope>NUCLEOTIDE SEQUENCE [LARGE SCALE GENOMIC DNA]</scope>
    <source>
        <strain evidence="3 4">DSM 44780</strain>
    </source>
</reference>
<dbReference type="InterPro" id="IPR001375">
    <property type="entry name" value="Peptidase_S9_cat"/>
</dbReference>
<protein>
    <submittedName>
        <fullName evidence="3">Dipeptidyl aminopeptidase/acylaminoacyl peptidase</fullName>
    </submittedName>
</protein>
<keyword evidence="3" id="KW-0645">Protease</keyword>
<dbReference type="InterPro" id="IPR050585">
    <property type="entry name" value="Xaa-Pro_dipeptidyl-ppase/CocE"/>
</dbReference>
<dbReference type="AlphaFoldDB" id="A0A8G1UM51"/>
<dbReference type="OrthoDB" id="128799at2"/>
<organism evidence="3 4">
    <name type="scientific">Kitasatospora cineracea</name>
    <dbReference type="NCBI Taxonomy" id="88074"/>
    <lineage>
        <taxon>Bacteria</taxon>
        <taxon>Bacillati</taxon>
        <taxon>Actinomycetota</taxon>
        <taxon>Actinomycetes</taxon>
        <taxon>Kitasatosporales</taxon>
        <taxon>Streptomycetaceae</taxon>
        <taxon>Kitasatospora</taxon>
    </lineage>
</organism>
<dbReference type="RefSeq" id="WP_123559109.1">
    <property type="nucleotide sequence ID" value="NZ_RJVJ01000001.1"/>
</dbReference>
<dbReference type="InterPro" id="IPR029058">
    <property type="entry name" value="AB_hydrolase_fold"/>
</dbReference>
<keyword evidence="3" id="KW-0031">Aminopeptidase</keyword>
<feature type="domain" description="Peptidase S9 prolyl oligopeptidase catalytic" evidence="2">
    <location>
        <begin position="394"/>
        <end position="585"/>
    </location>
</feature>
<dbReference type="EMBL" id="RJVJ01000001">
    <property type="protein sequence ID" value="ROR46486.1"/>
    <property type="molecule type" value="Genomic_DNA"/>
</dbReference>
<dbReference type="InterPro" id="IPR011042">
    <property type="entry name" value="6-blade_b-propeller_TolB-like"/>
</dbReference>
<dbReference type="GO" id="GO:0008236">
    <property type="term" value="F:serine-type peptidase activity"/>
    <property type="evidence" value="ECO:0007669"/>
    <property type="project" value="InterPro"/>
</dbReference>
<evidence type="ECO:0000313" key="4">
    <source>
        <dbReference type="Proteomes" id="UP000267408"/>
    </source>
</evidence>
<dbReference type="GO" id="GO:0004177">
    <property type="term" value="F:aminopeptidase activity"/>
    <property type="evidence" value="ECO:0007669"/>
    <property type="project" value="UniProtKB-KW"/>
</dbReference>
<comment type="caution">
    <text evidence="3">The sequence shown here is derived from an EMBL/GenBank/DDBJ whole genome shotgun (WGS) entry which is preliminary data.</text>
</comment>
<dbReference type="PANTHER" id="PTHR43056:SF5">
    <property type="entry name" value="PEPTIDASE S9 PROLYL OLIGOPEPTIDASE CATALYTIC DOMAIN-CONTAINING PROTEIN"/>
    <property type="match status" value="1"/>
</dbReference>